<dbReference type="AlphaFoldDB" id="A0AAW8VXP3"/>
<dbReference type="InterPro" id="IPR010982">
    <property type="entry name" value="Lambda_DNA-bd_dom_sf"/>
</dbReference>
<dbReference type="CDD" id="cd00093">
    <property type="entry name" value="HTH_XRE"/>
    <property type="match status" value="1"/>
</dbReference>
<comment type="caution">
    <text evidence="2">The sequence shown here is derived from an EMBL/GenBank/DDBJ whole genome shotgun (WGS) entry which is preliminary data.</text>
</comment>
<dbReference type="InterPro" id="IPR001387">
    <property type="entry name" value="Cro/C1-type_HTH"/>
</dbReference>
<sequence>MTEEKLLSGAKEITSKIKIRLLERGMSQVELADLIGVGPQQLNRAIHADMSPKSVRIRKKIYTVLNIND</sequence>
<dbReference type="PROSITE" id="PS50943">
    <property type="entry name" value="HTH_CROC1"/>
    <property type="match status" value="1"/>
</dbReference>
<feature type="domain" description="HTH cro/C1-type" evidence="1">
    <location>
        <begin position="17"/>
        <end position="44"/>
    </location>
</feature>
<dbReference type="EMBL" id="JAVLAQ010000001">
    <property type="protein sequence ID" value="MDT6991109.1"/>
    <property type="molecule type" value="Genomic_DNA"/>
</dbReference>
<reference evidence="2" key="1">
    <citation type="submission" date="2023-08" db="EMBL/GenBank/DDBJ databases">
        <authorList>
            <person name="Page C.A."/>
            <person name="Perez-Diaz I.M."/>
        </authorList>
    </citation>
    <scope>NUCLEOTIDE SEQUENCE</scope>
    <source>
        <strain evidence="2">7.8.46</strain>
    </source>
</reference>
<evidence type="ECO:0000259" key="1">
    <source>
        <dbReference type="PROSITE" id="PS50943"/>
    </source>
</evidence>
<dbReference type="RefSeq" id="WP_033608412.1">
    <property type="nucleotide sequence ID" value="NZ_JAGXBR010000068.1"/>
</dbReference>
<evidence type="ECO:0000313" key="2">
    <source>
        <dbReference type="EMBL" id="MDT6991109.1"/>
    </source>
</evidence>
<proteinExistence type="predicted"/>
<dbReference type="EMBL" id="JAVLAQ010000005">
    <property type="protein sequence ID" value="MDT6991929.1"/>
    <property type="molecule type" value="Genomic_DNA"/>
</dbReference>
<dbReference type="Pfam" id="PF01381">
    <property type="entry name" value="HTH_3"/>
    <property type="match status" value="1"/>
</dbReference>
<dbReference type="SUPFAM" id="SSF47413">
    <property type="entry name" value="lambda repressor-like DNA-binding domains"/>
    <property type="match status" value="1"/>
</dbReference>
<dbReference type="GO" id="GO:0003677">
    <property type="term" value="F:DNA binding"/>
    <property type="evidence" value="ECO:0007669"/>
    <property type="project" value="InterPro"/>
</dbReference>
<evidence type="ECO:0000313" key="3">
    <source>
        <dbReference type="EMBL" id="MDT6991929.1"/>
    </source>
</evidence>
<protein>
    <submittedName>
        <fullName evidence="2">Helix-turn-helix transcriptional regulator</fullName>
    </submittedName>
</protein>
<name>A0AAW8VXP3_LACPE</name>
<dbReference type="Proteomes" id="UP001267003">
    <property type="component" value="Unassembled WGS sequence"/>
</dbReference>
<gene>
    <name evidence="2" type="ORF">RI536_13675</name>
    <name evidence="3" type="ORF">RI536_18000</name>
</gene>
<dbReference type="Gene3D" id="1.10.260.40">
    <property type="entry name" value="lambda repressor-like DNA-binding domains"/>
    <property type="match status" value="1"/>
</dbReference>
<evidence type="ECO:0000313" key="4">
    <source>
        <dbReference type="Proteomes" id="UP001267003"/>
    </source>
</evidence>
<accession>A0AAW8VXP3</accession>
<organism evidence="2 4">
    <name type="scientific">Lactiplantibacillus pentosus</name>
    <name type="common">Lactobacillus pentosus</name>
    <dbReference type="NCBI Taxonomy" id="1589"/>
    <lineage>
        <taxon>Bacteria</taxon>
        <taxon>Bacillati</taxon>
        <taxon>Bacillota</taxon>
        <taxon>Bacilli</taxon>
        <taxon>Lactobacillales</taxon>
        <taxon>Lactobacillaceae</taxon>
        <taxon>Lactiplantibacillus</taxon>
    </lineage>
</organism>